<dbReference type="EMBL" id="JABEZU010000002">
    <property type="protein sequence ID" value="NOV97158.1"/>
    <property type="molecule type" value="Genomic_DNA"/>
</dbReference>
<keyword evidence="4" id="KW-1185">Reference proteome</keyword>
<keyword evidence="1" id="KW-0521">NADP</keyword>
<evidence type="ECO:0000313" key="3">
    <source>
        <dbReference type="EMBL" id="NOV97158.1"/>
    </source>
</evidence>
<proteinExistence type="predicted"/>
<dbReference type="PANTHER" id="PTHR42748">
    <property type="entry name" value="NITROGEN METABOLITE REPRESSION PROTEIN NMRA FAMILY MEMBER"/>
    <property type="match status" value="1"/>
</dbReference>
<accession>A0ABX2A5F8</accession>
<sequence>MRIAVAGGTGVVGRHVVDALDRAGHEVAVLTRGRGVDVATGDGLDAALDGVEAVVDTLNLMNLREKAVTEFFTTTSRHLLEAGRRAGVGHHVLLSIVGVDRAPGYGYYRAKLAQEAVVRSGDVPWSVVRATQFHEFPGQVLGAIPGPVGIVPRMRCRPVAAAEVGDYLAEVAAGPAMGWAPEIAGPREEQLVDMAHRLLRAQGRRRWVLPVDFPGTGRDFRGGAMLPDGEARCGVVTFDEWLADVTVP</sequence>
<dbReference type="SUPFAM" id="SSF51735">
    <property type="entry name" value="NAD(P)-binding Rossmann-fold domains"/>
    <property type="match status" value="1"/>
</dbReference>
<evidence type="ECO:0000313" key="4">
    <source>
        <dbReference type="Proteomes" id="UP000757540"/>
    </source>
</evidence>
<dbReference type="Pfam" id="PF13460">
    <property type="entry name" value="NAD_binding_10"/>
    <property type="match status" value="1"/>
</dbReference>
<comment type="caution">
    <text evidence="3">The sequence shown here is derived from an EMBL/GenBank/DDBJ whole genome shotgun (WGS) entry which is preliminary data.</text>
</comment>
<dbReference type="Proteomes" id="UP000757540">
    <property type="component" value="Unassembled WGS sequence"/>
</dbReference>
<reference evidence="3 4" key="1">
    <citation type="submission" date="2020-05" db="EMBL/GenBank/DDBJ databases">
        <title>Genomic Encyclopedia of Type Strains, Phase III (KMG-III): the genomes of soil and plant-associated and newly described type strains.</title>
        <authorList>
            <person name="Whitman W."/>
        </authorList>
    </citation>
    <scope>NUCLEOTIDE SEQUENCE [LARGE SCALE GENOMIC DNA]</scope>
    <source>
        <strain evidence="3 4">KCTC 19046</strain>
    </source>
</reference>
<gene>
    <name evidence="3" type="ORF">HDG69_001733</name>
</gene>
<feature type="domain" description="NAD(P)-binding" evidence="2">
    <location>
        <begin position="7"/>
        <end position="143"/>
    </location>
</feature>
<dbReference type="PANTHER" id="PTHR42748:SF3">
    <property type="entry name" value="BLL4366 PROTEIN"/>
    <property type="match status" value="1"/>
</dbReference>
<dbReference type="RefSeq" id="WP_171783404.1">
    <property type="nucleotide sequence ID" value="NZ_BAAAML010000014.1"/>
</dbReference>
<evidence type="ECO:0000256" key="1">
    <source>
        <dbReference type="ARBA" id="ARBA00022857"/>
    </source>
</evidence>
<protein>
    <submittedName>
        <fullName evidence="3">Uncharacterized protein YbjT (DUF2867 family)</fullName>
    </submittedName>
</protein>
<dbReference type="InterPro" id="IPR016040">
    <property type="entry name" value="NAD(P)-bd_dom"/>
</dbReference>
<dbReference type="Gene3D" id="3.40.50.720">
    <property type="entry name" value="NAD(P)-binding Rossmann-like Domain"/>
    <property type="match status" value="1"/>
</dbReference>
<organism evidence="3 4">
    <name type="scientific">Isoptericola halotolerans</name>
    <dbReference type="NCBI Taxonomy" id="300560"/>
    <lineage>
        <taxon>Bacteria</taxon>
        <taxon>Bacillati</taxon>
        <taxon>Actinomycetota</taxon>
        <taxon>Actinomycetes</taxon>
        <taxon>Micrococcales</taxon>
        <taxon>Promicromonosporaceae</taxon>
        <taxon>Isoptericola</taxon>
    </lineage>
</organism>
<dbReference type="InterPro" id="IPR051164">
    <property type="entry name" value="NmrA-like_oxidored"/>
</dbReference>
<evidence type="ECO:0000259" key="2">
    <source>
        <dbReference type="Pfam" id="PF13460"/>
    </source>
</evidence>
<dbReference type="InterPro" id="IPR036291">
    <property type="entry name" value="NAD(P)-bd_dom_sf"/>
</dbReference>
<name>A0ABX2A5F8_9MICO</name>